<evidence type="ECO:0000313" key="2">
    <source>
        <dbReference type="Proteomes" id="UP001232992"/>
    </source>
</evidence>
<proteinExistence type="predicted"/>
<name>A0ABT7C2V0_9CYAN</name>
<gene>
    <name evidence="1" type="ORF">PMH09_17585</name>
</gene>
<comment type="caution">
    <text evidence="1">The sequence shown here is derived from an EMBL/GenBank/DDBJ whole genome shotgun (WGS) entry which is preliminary data.</text>
</comment>
<evidence type="ECO:0000313" key="1">
    <source>
        <dbReference type="EMBL" id="MDJ1185001.1"/>
    </source>
</evidence>
<organism evidence="1 2">
    <name type="scientific">Roseofilum casamattae BLCC-M143</name>
    <dbReference type="NCBI Taxonomy" id="3022442"/>
    <lineage>
        <taxon>Bacteria</taxon>
        <taxon>Bacillati</taxon>
        <taxon>Cyanobacteriota</taxon>
        <taxon>Cyanophyceae</taxon>
        <taxon>Desertifilales</taxon>
        <taxon>Desertifilaceae</taxon>
        <taxon>Roseofilum</taxon>
        <taxon>Roseofilum casamattae</taxon>
    </lineage>
</organism>
<reference evidence="1 2" key="1">
    <citation type="submission" date="2023-01" db="EMBL/GenBank/DDBJ databases">
        <title>Novel diversity within Roseofilum (Cyanobacteria; Desertifilaceae) from marine benthic mats with descriptions of four novel species.</title>
        <authorList>
            <person name="Wang Y."/>
            <person name="Berthold D.E."/>
            <person name="Hu J."/>
            <person name="Lefler F.W."/>
            <person name="Laughinghouse H.D. IV."/>
        </authorList>
    </citation>
    <scope>NUCLEOTIDE SEQUENCE [LARGE SCALE GENOMIC DNA]</scope>
    <source>
        <strain evidence="1 2">BLCC-M143</strain>
    </source>
</reference>
<sequence length="99" mass="11289">MVSVSLQAPWLPHDYPIHVERPLEVLDPTLLQVARGIYGRYCHLCDSKTRKNPEAEVQRPLGVVVNQASLRAVLIFKRQVALLPTEAFVPLDRLETELY</sequence>
<accession>A0ABT7C2V0</accession>
<keyword evidence="2" id="KW-1185">Reference proteome</keyword>
<dbReference type="RefSeq" id="WP_283759654.1">
    <property type="nucleotide sequence ID" value="NZ_JAQOSQ010000024.1"/>
</dbReference>
<protein>
    <submittedName>
        <fullName evidence="1">Uncharacterized protein</fullName>
    </submittedName>
</protein>
<dbReference type="Proteomes" id="UP001232992">
    <property type="component" value="Unassembled WGS sequence"/>
</dbReference>
<dbReference type="EMBL" id="JAQOSQ010000024">
    <property type="protein sequence ID" value="MDJ1185001.1"/>
    <property type="molecule type" value="Genomic_DNA"/>
</dbReference>